<dbReference type="PROSITE" id="PS00632">
    <property type="entry name" value="RIBOSOMAL_S4"/>
    <property type="match status" value="1"/>
</dbReference>
<dbReference type="GO" id="GO:0003735">
    <property type="term" value="F:structural constituent of ribosome"/>
    <property type="evidence" value="ECO:0007669"/>
    <property type="project" value="InterPro"/>
</dbReference>
<evidence type="ECO:0000256" key="3">
    <source>
        <dbReference type="ARBA" id="ARBA00022884"/>
    </source>
</evidence>
<comment type="similarity">
    <text evidence="1 7 8">Belongs to the universal ribosomal protein uS4 family.</text>
</comment>
<dbReference type="InterPro" id="IPR001912">
    <property type="entry name" value="Ribosomal_uS4_N"/>
</dbReference>
<accession>A0A2H0UIL5</accession>
<dbReference type="GO" id="GO:0019843">
    <property type="term" value="F:rRNA binding"/>
    <property type="evidence" value="ECO:0007669"/>
    <property type="project" value="UniProtKB-UniRule"/>
</dbReference>
<evidence type="ECO:0000313" key="11">
    <source>
        <dbReference type="EMBL" id="PIR86243.1"/>
    </source>
</evidence>
<dbReference type="InterPro" id="IPR036986">
    <property type="entry name" value="S4_RNA-bd_sf"/>
</dbReference>
<proteinExistence type="inferred from homology"/>
<dbReference type="HAMAP" id="MF_01306_B">
    <property type="entry name" value="Ribosomal_uS4_B"/>
    <property type="match status" value="1"/>
</dbReference>
<dbReference type="FunFam" id="3.10.290.10:FF:000001">
    <property type="entry name" value="30S ribosomal protein S4"/>
    <property type="match status" value="1"/>
</dbReference>
<evidence type="ECO:0000256" key="1">
    <source>
        <dbReference type="ARBA" id="ARBA00007465"/>
    </source>
</evidence>
<sequence length="201" mass="23046">MLKIKSKYKVCKRLGSSVFEQCQTQKFTLSEARSGKMKRRRKNVSDYGKQLLEKQKMRFMYGLTERQLTRYVNEANKTPDPKVSLNKALESRLDNIIYRIGLATTRRASRQLVSHGHIVVNDKKTNVPSRKLIIGDTIMVRDGSKDSPLFLDIRKGESERAVPNWLTFDAKNLSGQIKADPAYAAGDTLIDYSAVFEYYSR</sequence>
<dbReference type="InterPro" id="IPR018079">
    <property type="entry name" value="Ribosomal_uS4_CS"/>
</dbReference>
<comment type="caution">
    <text evidence="11">The sequence shown here is derived from an EMBL/GenBank/DDBJ whole genome shotgun (WGS) entry which is preliminary data.</text>
</comment>
<evidence type="ECO:0000256" key="8">
    <source>
        <dbReference type="RuleBase" id="RU003699"/>
    </source>
</evidence>
<dbReference type="InterPro" id="IPR002942">
    <property type="entry name" value="S4_RNA-bd"/>
</dbReference>
<protein>
    <recommendedName>
        <fullName evidence="6 7">Small ribosomal subunit protein uS4</fullName>
    </recommendedName>
</protein>
<dbReference type="PANTHER" id="PTHR11831">
    <property type="entry name" value="30S 40S RIBOSOMAL PROTEIN"/>
    <property type="match status" value="1"/>
</dbReference>
<evidence type="ECO:0000259" key="10">
    <source>
        <dbReference type="SMART" id="SM01390"/>
    </source>
</evidence>
<evidence type="ECO:0000256" key="6">
    <source>
        <dbReference type="ARBA" id="ARBA00035254"/>
    </source>
</evidence>
<dbReference type="GO" id="GO:0042274">
    <property type="term" value="P:ribosomal small subunit biogenesis"/>
    <property type="evidence" value="ECO:0007669"/>
    <property type="project" value="TreeGrafter"/>
</dbReference>
<dbReference type="GO" id="GO:0006412">
    <property type="term" value="P:translation"/>
    <property type="evidence" value="ECO:0007669"/>
    <property type="project" value="UniProtKB-UniRule"/>
</dbReference>
<evidence type="ECO:0000256" key="7">
    <source>
        <dbReference type="HAMAP-Rule" id="MF_01306"/>
    </source>
</evidence>
<dbReference type="Pfam" id="PF00163">
    <property type="entry name" value="Ribosomal_S4"/>
    <property type="match status" value="1"/>
</dbReference>
<evidence type="ECO:0000256" key="5">
    <source>
        <dbReference type="ARBA" id="ARBA00023274"/>
    </source>
</evidence>
<evidence type="ECO:0000313" key="12">
    <source>
        <dbReference type="Proteomes" id="UP000230706"/>
    </source>
</evidence>
<comment type="function">
    <text evidence="7">With S5 and S12 plays an important role in translational accuracy.</text>
</comment>
<dbReference type="Pfam" id="PF01479">
    <property type="entry name" value="S4"/>
    <property type="match status" value="1"/>
</dbReference>
<dbReference type="SMART" id="SM01390">
    <property type="entry name" value="Ribosomal_S4"/>
    <property type="match status" value="1"/>
</dbReference>
<feature type="domain" description="RNA-binding S4" evidence="9">
    <location>
        <begin position="91"/>
        <end position="154"/>
    </location>
</feature>
<keyword evidence="2 7" id="KW-0699">rRNA-binding</keyword>
<dbReference type="NCBIfam" id="NF003717">
    <property type="entry name" value="PRK05327.1"/>
    <property type="match status" value="1"/>
</dbReference>
<dbReference type="EMBL" id="PFBF01000044">
    <property type="protein sequence ID" value="PIR86243.1"/>
    <property type="molecule type" value="Genomic_DNA"/>
</dbReference>
<dbReference type="GO" id="GO:0015935">
    <property type="term" value="C:small ribosomal subunit"/>
    <property type="evidence" value="ECO:0007669"/>
    <property type="project" value="InterPro"/>
</dbReference>
<dbReference type="SUPFAM" id="SSF55174">
    <property type="entry name" value="Alpha-L RNA-binding motif"/>
    <property type="match status" value="1"/>
</dbReference>
<dbReference type="PROSITE" id="PS50889">
    <property type="entry name" value="S4"/>
    <property type="match status" value="1"/>
</dbReference>
<evidence type="ECO:0000259" key="9">
    <source>
        <dbReference type="SMART" id="SM00363"/>
    </source>
</evidence>
<dbReference type="Proteomes" id="UP000230706">
    <property type="component" value="Unassembled WGS sequence"/>
</dbReference>
<comment type="function">
    <text evidence="7">One of the primary rRNA binding proteins, it binds directly to 16S rRNA where it nucleates assembly of the body of the 30S subunit.</text>
</comment>
<gene>
    <name evidence="7" type="primary">rpsD</name>
    <name evidence="11" type="ORF">COU13_02005</name>
</gene>
<dbReference type="InterPro" id="IPR005709">
    <property type="entry name" value="Ribosomal_uS4_bac-type"/>
</dbReference>
<dbReference type="CDD" id="cd00165">
    <property type="entry name" value="S4"/>
    <property type="match status" value="1"/>
</dbReference>
<evidence type="ECO:0000256" key="4">
    <source>
        <dbReference type="ARBA" id="ARBA00022980"/>
    </source>
</evidence>
<dbReference type="Gene3D" id="1.10.1050.10">
    <property type="entry name" value="Ribosomal Protein S4 Delta 41, Chain A, domain 1"/>
    <property type="match status" value="1"/>
</dbReference>
<reference evidence="12" key="1">
    <citation type="submission" date="2017-09" db="EMBL/GenBank/DDBJ databases">
        <title>Depth-based differentiation of microbial function through sediment-hosted aquifers and enrichment of novel symbionts in the deep terrestrial subsurface.</title>
        <authorList>
            <person name="Probst A.J."/>
            <person name="Ladd B."/>
            <person name="Jarett J.K."/>
            <person name="Geller-Mcgrath D.E."/>
            <person name="Sieber C.M.K."/>
            <person name="Emerson J.B."/>
            <person name="Anantharaman K."/>
            <person name="Thomas B.C."/>
            <person name="Malmstrom R."/>
            <person name="Stieglmeier M."/>
            <person name="Klingl A."/>
            <person name="Woyke T."/>
            <person name="Ryan C.M."/>
            <person name="Banfield J.F."/>
        </authorList>
    </citation>
    <scope>NUCLEOTIDE SEQUENCE [LARGE SCALE GENOMIC DNA]</scope>
</reference>
<dbReference type="InterPro" id="IPR022801">
    <property type="entry name" value="Ribosomal_uS4"/>
</dbReference>
<dbReference type="AlphaFoldDB" id="A0A2H0UIL5"/>
<feature type="domain" description="Small ribosomal subunit protein uS4 N-terminal" evidence="10">
    <location>
        <begin position="5"/>
        <end position="90"/>
    </location>
</feature>
<dbReference type="Gene3D" id="3.10.290.10">
    <property type="entry name" value="RNA-binding S4 domain"/>
    <property type="match status" value="1"/>
</dbReference>
<keyword evidence="3 7" id="KW-0694">RNA-binding</keyword>
<keyword evidence="4 7" id="KW-0689">Ribosomal protein</keyword>
<dbReference type="PANTHER" id="PTHR11831:SF4">
    <property type="entry name" value="SMALL RIBOSOMAL SUBUNIT PROTEIN US4M"/>
    <property type="match status" value="1"/>
</dbReference>
<comment type="subunit">
    <text evidence="7">Part of the 30S ribosomal subunit. Contacts protein S5. The interaction surface between S4 and S5 is involved in control of translational fidelity.</text>
</comment>
<organism evidence="11 12">
    <name type="scientific">Candidatus Kaiserbacteria bacterium CG10_big_fil_rev_8_21_14_0_10_43_70</name>
    <dbReference type="NCBI Taxonomy" id="1974605"/>
    <lineage>
        <taxon>Bacteria</taxon>
        <taxon>Candidatus Kaiseribacteriota</taxon>
    </lineage>
</organism>
<dbReference type="SMART" id="SM00363">
    <property type="entry name" value="S4"/>
    <property type="match status" value="1"/>
</dbReference>
<name>A0A2H0UIL5_9BACT</name>
<evidence type="ECO:0000256" key="2">
    <source>
        <dbReference type="ARBA" id="ARBA00022730"/>
    </source>
</evidence>
<keyword evidence="5 7" id="KW-0687">Ribonucleoprotein</keyword>
<dbReference type="NCBIfam" id="TIGR01017">
    <property type="entry name" value="rpsD_bact"/>
    <property type="match status" value="1"/>
</dbReference>